<feature type="non-terminal residue" evidence="2">
    <location>
        <position position="1"/>
    </location>
</feature>
<dbReference type="Proteomes" id="UP000004756">
    <property type="component" value="Unassembled WGS sequence"/>
</dbReference>
<keyword evidence="3" id="KW-1185">Reference proteome</keyword>
<protein>
    <submittedName>
        <fullName evidence="2">Uncharacterized protein</fullName>
    </submittedName>
</protein>
<evidence type="ECO:0000256" key="1">
    <source>
        <dbReference type="SAM" id="MobiDB-lite"/>
    </source>
</evidence>
<evidence type="ECO:0000313" key="3">
    <source>
        <dbReference type="Proteomes" id="UP000004756"/>
    </source>
</evidence>
<name>C0DBW2_9FIRM</name>
<sequence length="187" mass="19744">YQEITCYTKQGLTEDSYVVYVTYKIKFRRADSLAPGLLWCYVVKSEDGQYRIRENVVGEEADYVAKANQSEDVRLLASQINQQLKEALESDALLAGAYKKLQKGAVVDSSQPEETKDSNVSIIPGGQETTAADGTETAGTTPEGAPQGGDAGQGQDSSDSAGDSSAASQNETGAGESSSASEVKIGE</sequence>
<feature type="region of interest" description="Disordered" evidence="1">
    <location>
        <begin position="104"/>
        <end position="187"/>
    </location>
</feature>
<feature type="compositionally biased region" description="Low complexity" evidence="1">
    <location>
        <begin position="153"/>
        <end position="187"/>
    </location>
</feature>
<reference evidence="2 3" key="1">
    <citation type="submission" date="2009-02" db="EMBL/GenBank/DDBJ databases">
        <title>Draft genome sequence of Clostridium asparagiforme (DSM 15981).</title>
        <authorList>
            <person name="Sudarsanam P."/>
            <person name="Ley R."/>
            <person name="Guruge J."/>
            <person name="Turnbaugh P.J."/>
            <person name="Mahowald M."/>
            <person name="Liep D."/>
            <person name="Gordon J."/>
        </authorList>
    </citation>
    <scope>NUCLEOTIDE SEQUENCE [LARGE SCALE GENOMIC DNA]</scope>
    <source>
        <strain evidence="2 3">DSM 15981</strain>
    </source>
</reference>
<organism evidence="2 3">
    <name type="scientific">[Clostridium] asparagiforme DSM 15981</name>
    <dbReference type="NCBI Taxonomy" id="518636"/>
    <lineage>
        <taxon>Bacteria</taxon>
        <taxon>Bacillati</taxon>
        <taxon>Bacillota</taxon>
        <taxon>Clostridia</taxon>
        <taxon>Lachnospirales</taxon>
        <taxon>Lachnospiraceae</taxon>
        <taxon>Enterocloster</taxon>
    </lineage>
</organism>
<dbReference type="EMBL" id="ACCJ01000568">
    <property type="protein sequence ID" value="EEG51180.1"/>
    <property type="molecule type" value="Genomic_DNA"/>
</dbReference>
<dbReference type="AlphaFoldDB" id="C0DBW2"/>
<gene>
    <name evidence="2" type="ORF">CLOSTASPAR_06769</name>
</gene>
<evidence type="ECO:0000313" key="2">
    <source>
        <dbReference type="EMBL" id="EEG51180.1"/>
    </source>
</evidence>
<proteinExistence type="predicted"/>
<accession>C0DBW2</accession>
<dbReference type="HOGENOM" id="CLU_1443821_0_0_9"/>
<comment type="caution">
    <text evidence="2">The sequence shown here is derived from an EMBL/GenBank/DDBJ whole genome shotgun (WGS) entry which is preliminary data.</text>
</comment>
<feature type="compositionally biased region" description="Low complexity" evidence="1">
    <location>
        <begin position="125"/>
        <end position="145"/>
    </location>
</feature>